<comment type="similarity">
    <text evidence="1 2">Belongs to the VPS16 family.</text>
</comment>
<dbReference type="Pfam" id="PF04840">
    <property type="entry name" value="Vps16_C"/>
    <property type="match status" value="2"/>
</dbReference>
<protein>
    <recommendedName>
        <fullName evidence="2">Probable vacuolar protein sorting-associated protein 16 homolog</fullName>
    </recommendedName>
</protein>
<dbReference type="InterPro" id="IPR016534">
    <property type="entry name" value="VPS16"/>
</dbReference>
<name>A0A238FMH9_9BASI</name>
<dbReference type="GO" id="GO:0003779">
    <property type="term" value="F:actin binding"/>
    <property type="evidence" value="ECO:0007669"/>
    <property type="project" value="TreeGrafter"/>
</dbReference>
<feature type="domain" description="Vps16 C-terminal" evidence="4">
    <location>
        <begin position="580"/>
        <end position="739"/>
    </location>
</feature>
<evidence type="ECO:0000313" key="7">
    <source>
        <dbReference type="Proteomes" id="UP000198372"/>
    </source>
</evidence>
<dbReference type="Gene3D" id="1.10.150.780">
    <property type="entry name" value="Vps16, C-terminal region"/>
    <property type="match status" value="1"/>
</dbReference>
<comment type="function">
    <text evidence="2">Essential for vacuolar protein sorting. Required for vacuole biogenesis, stability and to maintain vacuole morphology.</text>
</comment>
<proteinExistence type="inferred from homology"/>
<dbReference type="GO" id="GO:0016197">
    <property type="term" value="P:endosomal transport"/>
    <property type="evidence" value="ECO:0007669"/>
    <property type="project" value="TreeGrafter"/>
</dbReference>
<dbReference type="InterPro" id="IPR006926">
    <property type="entry name" value="Vps16_N"/>
</dbReference>
<evidence type="ECO:0000256" key="3">
    <source>
        <dbReference type="SAM" id="MobiDB-lite"/>
    </source>
</evidence>
<feature type="domain" description="Vps16 N-terminal" evidence="5">
    <location>
        <begin position="114"/>
        <end position="481"/>
    </location>
</feature>
<dbReference type="GO" id="GO:0042144">
    <property type="term" value="P:vacuole fusion, non-autophagic"/>
    <property type="evidence" value="ECO:0007669"/>
    <property type="project" value="TreeGrafter"/>
</dbReference>
<dbReference type="AlphaFoldDB" id="A0A238FMH9"/>
<reference evidence="7" key="1">
    <citation type="submission" date="2016-09" db="EMBL/GenBank/DDBJ databases">
        <authorList>
            <person name="Jeantristanb JTB J.-T."/>
            <person name="Ricardo R."/>
        </authorList>
    </citation>
    <scope>NUCLEOTIDE SEQUENCE [LARGE SCALE GENOMIC DNA]</scope>
</reference>
<evidence type="ECO:0000256" key="2">
    <source>
        <dbReference type="PIRNR" id="PIRNR007949"/>
    </source>
</evidence>
<dbReference type="Proteomes" id="UP000198372">
    <property type="component" value="Unassembled WGS sequence"/>
</dbReference>
<sequence length="934" mass="103523">MATTAPASASWESLGETFYRKQEVYALPWRDSLGDLSNYIIAGAKNAGPIALIRDERKPVLLGRNQTTLARPKIIIYSCAGLLLQTIPVSCQTMVSPTAERPELSPTPYLSWQWESSNRIVALGWTSHESLVVIVQDGSYRLYPLSTSESSSALSSSSSVPTYSQHTLGADAQDSGVLQAKIYEQGLVALLGNLSFVEVKGWSSTRPSNEETPSASGSGSRSGGGGRGQITLLAAVGLNEPPNCWGVVEPELSNTRGVEVLIGTGSTVLRLDEIEVQDQRLSRGPFLSITPSPNAHFLALLTAGSSPQLWVTSSDFSRSLSEFDLSGEGESGLPNQVVWCGNNTVVVAWERTVVMVGPFGETLKYFYSDPVHLIGEVDGTRIISSDLCEFLHMVPQSSQDVFRPGSTSPASILYEASELFDRRSPKADEYVRSIRVELVGAVDTLIDAAGREYEPIWQKKLLKAASYGKGYLDLYNPSEFVAMTKTLRVLNAVRGFEVGIPMTYDQYQTHPPSHLISRLTSRSLHLLALRISSYLSLSPAPVLKHWAQAQISSSPTSLTPSEESQLVSLIVSKVSDQSDISSADVANTAWQLGRSSMATKLLEFEPRGSRQVPLLIKMKQDALALTKAIESGDPNLVYTVLLYLKRSHSLGDFLRFVDHKPTAAALLQILAKDAQDYELLKDFYYQDDRRKESALLALEESLSIKVRIIEDFGDKVAKVRVAAKFFGEDKDCSFENKVSSELPPTRTSSCPLTHNLLQQMVEDHIRLLVFQKTLESETTRPVHARSLIGLSLNQTIHQCILLSEPKKADKLKTDFKVPDQRFWYIKLKALIEVRDWVGLETFSKSKKSPIGYEPFVEELIKNGAQRQATAYIEKCEQRTRVDWFVKTGEWVLAGQECVRRHDRNRLMDLKDRAPNTIIAAQLHELLEEMNNVGM</sequence>
<dbReference type="OrthoDB" id="1792at2759"/>
<organism evidence="6 7">
    <name type="scientific">Microbotryum intermedium</name>
    <dbReference type="NCBI Taxonomy" id="269621"/>
    <lineage>
        <taxon>Eukaryota</taxon>
        <taxon>Fungi</taxon>
        <taxon>Dikarya</taxon>
        <taxon>Basidiomycota</taxon>
        <taxon>Pucciniomycotina</taxon>
        <taxon>Microbotryomycetes</taxon>
        <taxon>Microbotryales</taxon>
        <taxon>Microbotryaceae</taxon>
        <taxon>Microbotryum</taxon>
    </lineage>
</organism>
<dbReference type="InterPro" id="IPR038132">
    <property type="entry name" value="Vps16_C_sf"/>
</dbReference>
<keyword evidence="2" id="KW-0813">Transport</keyword>
<dbReference type="Pfam" id="PF04841">
    <property type="entry name" value="Vps16_N"/>
    <property type="match status" value="2"/>
</dbReference>
<keyword evidence="7" id="KW-1185">Reference proteome</keyword>
<feature type="region of interest" description="Disordered" evidence="3">
    <location>
        <begin position="202"/>
        <end position="226"/>
    </location>
</feature>
<dbReference type="InterPro" id="IPR006925">
    <property type="entry name" value="Vps16_C"/>
</dbReference>
<dbReference type="GO" id="GO:0030897">
    <property type="term" value="C:HOPS complex"/>
    <property type="evidence" value="ECO:0007669"/>
    <property type="project" value="TreeGrafter"/>
</dbReference>
<keyword evidence="2" id="KW-0653">Protein transport</keyword>
<dbReference type="PANTHER" id="PTHR12811:SF0">
    <property type="entry name" value="VACUOLAR PROTEIN SORTING-ASSOCIATED PROTEIN 16 HOMOLOG"/>
    <property type="match status" value="1"/>
</dbReference>
<dbReference type="GO" id="GO:0005768">
    <property type="term" value="C:endosome"/>
    <property type="evidence" value="ECO:0007669"/>
    <property type="project" value="TreeGrafter"/>
</dbReference>
<dbReference type="EMBL" id="FMSP01000020">
    <property type="protein sequence ID" value="SCV74365.1"/>
    <property type="molecule type" value="Genomic_DNA"/>
</dbReference>
<dbReference type="PANTHER" id="PTHR12811">
    <property type="entry name" value="VACUOLAR PROTEIN SORTING VPS16"/>
    <property type="match status" value="1"/>
</dbReference>
<feature type="domain" description="Vps16 C-terminal" evidence="4">
    <location>
        <begin position="755"/>
        <end position="914"/>
    </location>
</feature>
<feature type="compositionally biased region" description="Polar residues" evidence="3">
    <location>
        <begin position="202"/>
        <end position="215"/>
    </location>
</feature>
<evidence type="ECO:0000259" key="5">
    <source>
        <dbReference type="Pfam" id="PF04841"/>
    </source>
</evidence>
<gene>
    <name evidence="6" type="ORF">BQ2448_6797</name>
</gene>
<feature type="domain" description="Vps16 N-terminal" evidence="5">
    <location>
        <begin position="8"/>
        <end position="90"/>
    </location>
</feature>
<evidence type="ECO:0000313" key="6">
    <source>
        <dbReference type="EMBL" id="SCV74365.1"/>
    </source>
</evidence>
<dbReference type="PIRSF" id="PIRSF007949">
    <property type="entry name" value="VPS16"/>
    <property type="match status" value="1"/>
</dbReference>
<dbReference type="GO" id="GO:0006886">
    <property type="term" value="P:intracellular protein transport"/>
    <property type="evidence" value="ECO:0007669"/>
    <property type="project" value="InterPro"/>
</dbReference>
<evidence type="ECO:0000259" key="4">
    <source>
        <dbReference type="Pfam" id="PF04840"/>
    </source>
</evidence>
<accession>A0A238FMH9</accession>
<dbReference type="STRING" id="269621.A0A238FMH9"/>
<evidence type="ECO:0000256" key="1">
    <source>
        <dbReference type="ARBA" id="ARBA00009250"/>
    </source>
</evidence>